<dbReference type="EMBL" id="UINC01226157">
    <property type="protein sequence ID" value="SVE56522.1"/>
    <property type="molecule type" value="Genomic_DNA"/>
</dbReference>
<dbReference type="AlphaFoldDB" id="A0A383EI17"/>
<sequence>MVKQNEIRPPLIVYSFDELLELEIPKRQYLLSP</sequence>
<accession>A0A383EI17</accession>
<evidence type="ECO:0000313" key="1">
    <source>
        <dbReference type="EMBL" id="SVE56522.1"/>
    </source>
</evidence>
<proteinExistence type="predicted"/>
<feature type="non-terminal residue" evidence="1">
    <location>
        <position position="33"/>
    </location>
</feature>
<protein>
    <submittedName>
        <fullName evidence="1">Uncharacterized protein</fullName>
    </submittedName>
</protein>
<organism evidence="1">
    <name type="scientific">marine metagenome</name>
    <dbReference type="NCBI Taxonomy" id="408172"/>
    <lineage>
        <taxon>unclassified sequences</taxon>
        <taxon>metagenomes</taxon>
        <taxon>ecological metagenomes</taxon>
    </lineage>
</organism>
<gene>
    <name evidence="1" type="ORF">METZ01_LOCUS509376</name>
</gene>
<name>A0A383EI17_9ZZZZ</name>
<reference evidence="1" key="1">
    <citation type="submission" date="2018-05" db="EMBL/GenBank/DDBJ databases">
        <authorList>
            <person name="Lanie J.A."/>
            <person name="Ng W.-L."/>
            <person name="Kazmierczak K.M."/>
            <person name="Andrzejewski T.M."/>
            <person name="Davidsen T.M."/>
            <person name="Wayne K.J."/>
            <person name="Tettelin H."/>
            <person name="Glass J.I."/>
            <person name="Rusch D."/>
            <person name="Podicherti R."/>
            <person name="Tsui H.-C.T."/>
            <person name="Winkler M.E."/>
        </authorList>
    </citation>
    <scope>NUCLEOTIDE SEQUENCE</scope>
</reference>